<feature type="domain" description="Methyltransferase" evidence="4">
    <location>
        <begin position="40"/>
        <end position="134"/>
    </location>
</feature>
<evidence type="ECO:0000256" key="1">
    <source>
        <dbReference type="ARBA" id="ARBA00022603"/>
    </source>
</evidence>
<keyword evidence="6" id="KW-1185">Reference proteome</keyword>
<keyword evidence="3" id="KW-0949">S-adenosyl-L-methionine</keyword>
<proteinExistence type="predicted"/>
<dbReference type="RefSeq" id="WP_121371446.1">
    <property type="nucleotide sequence ID" value="NZ_RBKS01000001.1"/>
</dbReference>
<dbReference type="CDD" id="cd02440">
    <property type="entry name" value="AdoMet_MTases"/>
    <property type="match status" value="1"/>
</dbReference>
<evidence type="ECO:0000313" key="6">
    <source>
        <dbReference type="Proteomes" id="UP000280008"/>
    </source>
</evidence>
<evidence type="ECO:0000256" key="2">
    <source>
        <dbReference type="ARBA" id="ARBA00022679"/>
    </source>
</evidence>
<dbReference type="Pfam" id="PF13649">
    <property type="entry name" value="Methyltransf_25"/>
    <property type="match status" value="1"/>
</dbReference>
<dbReference type="GO" id="GO:0032259">
    <property type="term" value="P:methylation"/>
    <property type="evidence" value="ECO:0007669"/>
    <property type="project" value="UniProtKB-KW"/>
</dbReference>
<dbReference type="Proteomes" id="UP000280008">
    <property type="component" value="Unassembled WGS sequence"/>
</dbReference>
<name>A0A495IMT5_9MICO</name>
<dbReference type="GO" id="GO:0008168">
    <property type="term" value="F:methyltransferase activity"/>
    <property type="evidence" value="ECO:0007669"/>
    <property type="project" value="UniProtKB-KW"/>
</dbReference>
<sequence length="242" mass="25445">MPDAKFDDPRLAVLYDALDGPRDDLDPYLALAQELGAHSIVDIGCGTGEFALLAAGRGFDVTGVDPALASLDVARSKPGADAVAWVHGDAVTAAELGLRADLAAMTGNVAQVFVADDAWHAALAGAAAALRPGGHLVFEARRPEARAWEAWASAPTTTTHEVPGVGRVTHRFEVTMVAPPLVTFVDRYLFDSGESLESTSTLRFRDGSAITGDLVAAGFEVLEVRDAPDRPGLENVFVARRA</sequence>
<dbReference type="InterPro" id="IPR029063">
    <property type="entry name" value="SAM-dependent_MTases_sf"/>
</dbReference>
<evidence type="ECO:0000259" key="4">
    <source>
        <dbReference type="Pfam" id="PF13649"/>
    </source>
</evidence>
<gene>
    <name evidence="5" type="ORF">C8E83_3652</name>
</gene>
<evidence type="ECO:0000313" key="5">
    <source>
        <dbReference type="EMBL" id="RKR76476.1"/>
    </source>
</evidence>
<dbReference type="Gene3D" id="3.40.50.150">
    <property type="entry name" value="Vaccinia Virus protein VP39"/>
    <property type="match status" value="1"/>
</dbReference>
<dbReference type="OrthoDB" id="9805171at2"/>
<organism evidence="5 6">
    <name type="scientific">Frondihabitans australicus</name>
    <dbReference type="NCBI Taxonomy" id="386892"/>
    <lineage>
        <taxon>Bacteria</taxon>
        <taxon>Bacillati</taxon>
        <taxon>Actinomycetota</taxon>
        <taxon>Actinomycetes</taxon>
        <taxon>Micrococcales</taxon>
        <taxon>Microbacteriaceae</taxon>
        <taxon>Frondihabitans</taxon>
    </lineage>
</organism>
<dbReference type="EMBL" id="RBKS01000001">
    <property type="protein sequence ID" value="RKR76476.1"/>
    <property type="molecule type" value="Genomic_DNA"/>
</dbReference>
<keyword evidence="2 5" id="KW-0808">Transferase</keyword>
<reference evidence="5 6" key="1">
    <citation type="submission" date="2018-10" db="EMBL/GenBank/DDBJ databases">
        <title>Sequencing the genomes of 1000 actinobacteria strains.</title>
        <authorList>
            <person name="Klenk H.-P."/>
        </authorList>
    </citation>
    <scope>NUCLEOTIDE SEQUENCE [LARGE SCALE GENOMIC DNA]</scope>
    <source>
        <strain evidence="5 6">DSM 17894</strain>
    </source>
</reference>
<accession>A0A495IMT5</accession>
<keyword evidence="1 5" id="KW-0489">Methyltransferase</keyword>
<dbReference type="PANTHER" id="PTHR43464">
    <property type="entry name" value="METHYLTRANSFERASE"/>
    <property type="match status" value="1"/>
</dbReference>
<dbReference type="AlphaFoldDB" id="A0A495IMT5"/>
<protein>
    <submittedName>
        <fullName evidence="5">Methyltransferase family protein</fullName>
    </submittedName>
</protein>
<dbReference type="InterPro" id="IPR041698">
    <property type="entry name" value="Methyltransf_25"/>
</dbReference>
<dbReference type="SUPFAM" id="SSF53335">
    <property type="entry name" value="S-adenosyl-L-methionine-dependent methyltransferases"/>
    <property type="match status" value="1"/>
</dbReference>
<comment type="caution">
    <text evidence="5">The sequence shown here is derived from an EMBL/GenBank/DDBJ whole genome shotgun (WGS) entry which is preliminary data.</text>
</comment>
<evidence type="ECO:0000256" key="3">
    <source>
        <dbReference type="ARBA" id="ARBA00022691"/>
    </source>
</evidence>
<dbReference type="PANTHER" id="PTHR43464:SF19">
    <property type="entry name" value="UBIQUINONE BIOSYNTHESIS O-METHYLTRANSFERASE, MITOCHONDRIAL"/>
    <property type="match status" value="1"/>
</dbReference>